<accession>H5SBF9</accession>
<evidence type="ECO:0000313" key="1">
    <source>
        <dbReference type="EMBL" id="BAL53495.1"/>
    </source>
</evidence>
<dbReference type="CDD" id="cd02440">
    <property type="entry name" value="AdoMet_MTases"/>
    <property type="match status" value="1"/>
</dbReference>
<reference evidence="1" key="2">
    <citation type="journal article" date="2012" name="PLoS ONE">
        <title>A Deeply Branching Thermophilic Bacterium with an Ancient Acetyl-CoA Pathway Dominates a Subsurface Ecosystem.</title>
        <authorList>
            <person name="Takami H."/>
            <person name="Noguchi H."/>
            <person name="Takaki Y."/>
            <person name="Uchiyama I."/>
            <person name="Toyoda A."/>
            <person name="Nishi S."/>
            <person name="Chee G.-J."/>
            <person name="Arai W."/>
            <person name="Nunoura T."/>
            <person name="Itoh T."/>
            <person name="Hattori M."/>
            <person name="Takai K."/>
        </authorList>
    </citation>
    <scope>NUCLEOTIDE SEQUENCE</scope>
</reference>
<dbReference type="Pfam" id="PF13489">
    <property type="entry name" value="Methyltransf_23"/>
    <property type="match status" value="1"/>
</dbReference>
<protein>
    <submittedName>
        <fullName evidence="1">Hypothetical conserved protein</fullName>
    </submittedName>
</protein>
<gene>
    <name evidence="1" type="ORF">HGMM_F07C06C17</name>
</gene>
<dbReference type="SUPFAM" id="SSF53335">
    <property type="entry name" value="S-adenosyl-L-methionine-dependent methyltransferases"/>
    <property type="match status" value="1"/>
</dbReference>
<organism evidence="1">
    <name type="scientific">uncultured Chloroflexota bacterium</name>
    <dbReference type="NCBI Taxonomy" id="166587"/>
    <lineage>
        <taxon>Bacteria</taxon>
        <taxon>Bacillati</taxon>
        <taxon>Chloroflexota</taxon>
        <taxon>environmental samples</taxon>
    </lineage>
</organism>
<dbReference type="AlphaFoldDB" id="H5SBF9"/>
<dbReference type="InterPro" id="IPR029063">
    <property type="entry name" value="SAM-dependent_MTases_sf"/>
</dbReference>
<name>H5SBF9_9CHLR</name>
<sequence>MNGTREELLAALVVCPDCKKPFAIRREDAWYCPQDQRTVKLSEGKPIFTPTPGNAHIYEKVERGPDRGTPWRRANWRFLEAQIREQPEEALILDIGAGHGDFAPVLQGRRLLALDIVPYPEVDLVCDLSQCIPFREATFDVLLMMNLIEHVYAFHTLLDAAFYLLKPGGRLLIAVPFMIKIHQAPFDFYRYTHYALRQLAADHGFQVSLLEGYYDPIFFAGEGLRNIRFRVLPELKRPSRWFVRGLLELSEALLSLMGIIVGPGRILSPEQSRSPAAIGYHLVLVKTGKK</sequence>
<reference evidence="1" key="1">
    <citation type="journal article" date="2005" name="Environ. Microbiol.">
        <title>Genetic and functional properties of uncultivated thermophilic crenarchaeotes from a subsurface gold mine as revealed by analysis of genome fragments.</title>
        <authorList>
            <person name="Nunoura T."/>
            <person name="Hirayama H."/>
            <person name="Takami H."/>
            <person name="Oida H."/>
            <person name="Nishi S."/>
            <person name="Shimamura S."/>
            <person name="Suzuki Y."/>
            <person name="Inagaki F."/>
            <person name="Takai K."/>
            <person name="Nealson K.H."/>
            <person name="Horikoshi K."/>
        </authorList>
    </citation>
    <scope>NUCLEOTIDE SEQUENCE</scope>
</reference>
<dbReference type="EMBL" id="AP011659">
    <property type="protein sequence ID" value="BAL53495.1"/>
    <property type="molecule type" value="Genomic_DNA"/>
</dbReference>
<proteinExistence type="predicted"/>
<dbReference type="Gene3D" id="3.40.50.150">
    <property type="entry name" value="Vaccinia Virus protein VP39"/>
    <property type="match status" value="1"/>
</dbReference>